<proteinExistence type="predicted"/>
<sequence length="265" mass="30870">MDIQNKNTPNKLLLDYVASRIGCCTLYRYRPINPNEIDALEKCYLWFSSADDLNDPFEGSIKLKEVEQDTTMEISLNFSISRNGGTPKVEEKIYEIPNLIRQSNDYYKRAFQSMLAQTKVCCFSKSKTNKLMWSHYADNHRGMVLEYDISLDLNVFQYAIPVIYHEKLPEINFMAQKDKSIVSVLKNKSQDWSYEKEVRIINDNPAGAPNRIPINPESLRSVIFGHRTSKEDIEKVKAALKKFPHIKYLQCRLSEEEYDLIIHNV</sequence>
<dbReference type="Pfam" id="PF11185">
    <property type="entry name" value="DUF2971"/>
    <property type="match status" value="1"/>
</dbReference>
<evidence type="ECO:0000313" key="1">
    <source>
        <dbReference type="EMBL" id="MCP9611732.1"/>
    </source>
</evidence>
<name>A0ABT1MGG7_9BACT</name>
<dbReference type="RefSeq" id="WP_255026719.1">
    <property type="nucleotide sequence ID" value="NZ_JANDHW010000005.1"/>
</dbReference>
<reference evidence="1 2" key="1">
    <citation type="submission" date="2022-07" db="EMBL/GenBank/DDBJ databases">
        <title>Fecal culturing of patients with breast cancer.</title>
        <authorList>
            <person name="Teng N.M.Y."/>
            <person name="Kiu R."/>
            <person name="Evans R."/>
            <person name="Baker D.J."/>
            <person name="Zenner C."/>
            <person name="Robinson S.D."/>
            <person name="Hall L.J."/>
        </authorList>
    </citation>
    <scope>NUCLEOTIDE SEQUENCE [LARGE SCALE GENOMIC DNA]</scope>
    <source>
        <strain evidence="1 2">LH1063</strain>
    </source>
</reference>
<protein>
    <submittedName>
        <fullName evidence="1">DUF2971 domain-containing protein</fullName>
    </submittedName>
</protein>
<comment type="caution">
    <text evidence="1">The sequence shown here is derived from an EMBL/GenBank/DDBJ whole genome shotgun (WGS) entry which is preliminary data.</text>
</comment>
<dbReference type="Proteomes" id="UP001205603">
    <property type="component" value="Unassembled WGS sequence"/>
</dbReference>
<keyword evidence="2" id="KW-1185">Reference proteome</keyword>
<organism evidence="1 2">
    <name type="scientific">Coprobacter tertius</name>
    <dbReference type="NCBI Taxonomy" id="2944915"/>
    <lineage>
        <taxon>Bacteria</taxon>
        <taxon>Pseudomonadati</taxon>
        <taxon>Bacteroidota</taxon>
        <taxon>Bacteroidia</taxon>
        <taxon>Bacteroidales</taxon>
        <taxon>Barnesiellaceae</taxon>
        <taxon>Coprobacter</taxon>
    </lineage>
</organism>
<accession>A0ABT1MGG7</accession>
<gene>
    <name evidence="1" type="ORF">NMU02_06480</name>
</gene>
<evidence type="ECO:0000313" key="2">
    <source>
        <dbReference type="Proteomes" id="UP001205603"/>
    </source>
</evidence>
<dbReference type="EMBL" id="JANDHW010000005">
    <property type="protein sequence ID" value="MCP9611732.1"/>
    <property type="molecule type" value="Genomic_DNA"/>
</dbReference>
<dbReference type="InterPro" id="IPR021352">
    <property type="entry name" value="DUF2971"/>
</dbReference>